<keyword evidence="2" id="KW-1185">Reference proteome</keyword>
<dbReference type="HOGENOM" id="CLU_146846_0_0_1"/>
<reference evidence="2" key="1">
    <citation type="journal article" date="2014" name="Proc. Natl. Acad. Sci. U.S.A.">
        <title>Extensive sampling of basidiomycete genomes demonstrates inadequacy of the white-rot/brown-rot paradigm for wood decay fungi.</title>
        <authorList>
            <person name="Riley R."/>
            <person name="Salamov A.A."/>
            <person name="Brown D.W."/>
            <person name="Nagy L.G."/>
            <person name="Floudas D."/>
            <person name="Held B.W."/>
            <person name="Levasseur A."/>
            <person name="Lombard V."/>
            <person name="Morin E."/>
            <person name="Otillar R."/>
            <person name="Lindquist E.A."/>
            <person name="Sun H."/>
            <person name="LaButti K.M."/>
            <person name="Schmutz J."/>
            <person name="Jabbour D."/>
            <person name="Luo H."/>
            <person name="Baker S.E."/>
            <person name="Pisabarro A.G."/>
            <person name="Walton J.D."/>
            <person name="Blanchette R.A."/>
            <person name="Henrissat B."/>
            <person name="Martin F."/>
            <person name="Cullen D."/>
            <person name="Hibbett D.S."/>
            <person name="Grigoriev I.V."/>
        </authorList>
    </citation>
    <scope>NUCLEOTIDE SEQUENCE [LARGE SCALE GENOMIC DNA]</scope>
    <source>
        <strain evidence="2">MUCL 33604</strain>
    </source>
</reference>
<dbReference type="Proteomes" id="UP000027265">
    <property type="component" value="Unassembled WGS sequence"/>
</dbReference>
<proteinExistence type="predicted"/>
<dbReference type="EMBL" id="KL197709">
    <property type="protein sequence ID" value="KDQ64682.1"/>
    <property type="molecule type" value="Genomic_DNA"/>
</dbReference>
<organism evidence="1 2">
    <name type="scientific">Jaapia argillacea MUCL 33604</name>
    <dbReference type="NCBI Taxonomy" id="933084"/>
    <lineage>
        <taxon>Eukaryota</taxon>
        <taxon>Fungi</taxon>
        <taxon>Dikarya</taxon>
        <taxon>Basidiomycota</taxon>
        <taxon>Agaricomycotina</taxon>
        <taxon>Agaricomycetes</taxon>
        <taxon>Agaricomycetidae</taxon>
        <taxon>Jaapiales</taxon>
        <taxon>Jaapiaceae</taxon>
        <taxon>Jaapia</taxon>
    </lineage>
</organism>
<accession>A0A067QMC8</accession>
<dbReference type="OrthoDB" id="10008801at2759"/>
<evidence type="ECO:0000313" key="2">
    <source>
        <dbReference type="Proteomes" id="UP000027265"/>
    </source>
</evidence>
<gene>
    <name evidence="1" type="ORF">JAAARDRAFT_187988</name>
</gene>
<dbReference type="AlphaFoldDB" id="A0A067QMC8"/>
<name>A0A067QMC8_9AGAM</name>
<evidence type="ECO:0000313" key="1">
    <source>
        <dbReference type="EMBL" id="KDQ64682.1"/>
    </source>
</evidence>
<sequence length="136" mass="15025">MFTPVHFSNAFRCIARHNHSFRRTLPIRHFSTTPIPAASEPQNSILSNIKNTTLFEKIADKPEVLQALQDFAVLLQKHGIDASSGKPPSTTQMLRLAANSEFREGASRVAKALQDAGIDVRSKEAMQELIKAASNK</sequence>
<dbReference type="InParanoid" id="A0A067QMC8"/>
<protein>
    <submittedName>
        <fullName evidence="1">Uncharacterized protein</fullName>
    </submittedName>
</protein>